<organism evidence="2 3">
    <name type="scientific">Giardia intestinalis</name>
    <name type="common">Giardia lamblia</name>
    <dbReference type="NCBI Taxonomy" id="5741"/>
    <lineage>
        <taxon>Eukaryota</taxon>
        <taxon>Metamonada</taxon>
        <taxon>Diplomonadida</taxon>
        <taxon>Hexamitidae</taxon>
        <taxon>Giardiinae</taxon>
        <taxon>Giardia</taxon>
    </lineage>
</organism>
<dbReference type="VEuPathDB" id="GiardiaDB:GL50803_00137693"/>
<dbReference type="VEuPathDB" id="GiardiaDB:QR46_4544"/>
<protein>
    <submittedName>
        <fullName evidence="2">Uncharacterized protein</fullName>
    </submittedName>
</protein>
<dbReference type="EMBL" id="AHGT01000076">
    <property type="protein sequence ID" value="ESU35581.1"/>
    <property type="molecule type" value="Genomic_DNA"/>
</dbReference>
<comment type="caution">
    <text evidence="2">The sequence shown here is derived from an EMBL/GenBank/DDBJ whole genome shotgun (WGS) entry which is preliminary data.</text>
</comment>
<dbReference type="Proteomes" id="UP000018320">
    <property type="component" value="Unassembled WGS sequence"/>
</dbReference>
<sequence length="718" mass="79986">MSMRSLLTKFAAHSNNRALSGTSLATNVPDQALKTPPPPPISLPRRDKGPPRSNSTGISLNSNSSLKADAVLHERESSSIRQRAFTLGTLPNLPAQAITRIYKLDERISDSLEKDPVKAHSGLPPRKASFDISDVRTEHPFLGHTASNIEIEDGSSDSDRHTMPSPVSSAPPITGLVSVSRPLRTQSALAVLPLNKPLDHAKRASSRSSNELIQDSTQNVTISDHKSNAPAESPGSAREPAQEEKTVYPVFHNMTPRDQVAIRKQLTAAISRSSIFDSSANLFITTYKQANGKEYRIYTKEAWPALNAAQQRKPRATTRSALWLHKLISAITSDRYKELFLGANKKEDCSISDDFNCFLFRYMKKKYCTSSEMKKATKELMESLTQHREAIYSQIFIILLRPLNHMAIEALLILVYLQYIDKDVNFSIHSAQTYNTVIGKLRQLDISIALRDFFINQLKQFQREFKNDTVTDFVQFLVSMDAELDIVVSGQKRLTPLDVRKNEERINKPSTVLQLADRHHQESLIATTEANHTPTFTSAPPSILTAWASPEGQLSPLSTAPSPLPPLHHSNVINEVGHAAITPSLQSPTMALTVPMESPKLVSPTTGSMRKIASASVIRECTACSPLRRRSSMHSELRTPQGLDILIHGAQRFERQIADDSHFEFTEKDRKVRFDTTIRGIKYTCGKGERGFHRNVLGNDSRVESTDLLSFFEILKLG</sequence>
<proteinExistence type="predicted"/>
<gene>
    <name evidence="2" type="ORF">DHA2_153692</name>
</gene>
<evidence type="ECO:0000256" key="1">
    <source>
        <dbReference type="SAM" id="MobiDB-lite"/>
    </source>
</evidence>
<feature type="compositionally biased region" description="Polar residues" evidence="1">
    <location>
        <begin position="206"/>
        <end position="222"/>
    </location>
</feature>
<evidence type="ECO:0000313" key="3">
    <source>
        <dbReference type="Proteomes" id="UP000018320"/>
    </source>
</evidence>
<dbReference type="VEuPathDB" id="GiardiaDB:DHA2_153692"/>
<feature type="region of interest" description="Disordered" evidence="1">
    <location>
        <begin position="21"/>
        <end position="62"/>
    </location>
</feature>
<evidence type="ECO:0000313" key="2">
    <source>
        <dbReference type="EMBL" id="ESU35581.1"/>
    </source>
</evidence>
<accession>V6T9P0</accession>
<name>V6T9P0_GIAIN</name>
<feature type="region of interest" description="Disordered" evidence="1">
    <location>
        <begin position="200"/>
        <end position="243"/>
    </location>
</feature>
<feature type="compositionally biased region" description="Polar residues" evidence="1">
    <location>
        <begin position="52"/>
        <end position="62"/>
    </location>
</feature>
<dbReference type="VEuPathDB" id="GiardiaDB:GL50581_1900"/>
<reference evidence="2 3" key="2">
    <citation type="journal article" date="2013" name="Genome Biol. Evol.">
        <title>Genome sequencing of Giardia lamblia genotypes A2 and B isolates (DH and GS) and comparative analysis with the genomes of genotypes A1 and E (WB and Pig).</title>
        <authorList>
            <person name="Adam R.D."/>
            <person name="Dahlstrom E.W."/>
            <person name="Martens C.A."/>
            <person name="Bruno D.P."/>
            <person name="Barbian K.D."/>
            <person name="Ricklefs S.M."/>
            <person name="Hernandez M.M."/>
            <person name="Narla N.P."/>
            <person name="Patel R.B."/>
            <person name="Porcella S.F."/>
            <person name="Nash T.E."/>
        </authorList>
    </citation>
    <scope>NUCLEOTIDE SEQUENCE [LARGE SCALE GENOMIC DNA]</scope>
    <source>
        <strain evidence="2 3">DH</strain>
    </source>
</reference>
<dbReference type="AlphaFoldDB" id="V6T9P0"/>
<reference evidence="3" key="1">
    <citation type="submission" date="2012-02" db="EMBL/GenBank/DDBJ databases">
        <title>Genome sequencing of Giardia lamblia Genotypes A2 and B isolates (DH and GS) and comparative analysis with the genomes of Genotypes A1 and E (WB and Pig).</title>
        <authorList>
            <person name="Adam R."/>
            <person name="Dahlstrom E."/>
            <person name="Martens C."/>
            <person name="Bruno D."/>
            <person name="Barbian K."/>
            <person name="Porcella S.F."/>
            <person name="Nash T."/>
        </authorList>
    </citation>
    <scope>NUCLEOTIDE SEQUENCE</scope>
    <source>
        <strain evidence="3">DH</strain>
    </source>
</reference>
<feature type="region of interest" description="Disordered" evidence="1">
    <location>
        <begin position="149"/>
        <end position="173"/>
    </location>
</feature>